<evidence type="ECO:0000256" key="10">
    <source>
        <dbReference type="SAM" id="MobiDB-lite"/>
    </source>
</evidence>
<keyword evidence="7" id="KW-0963">Cytoplasm</keyword>
<dbReference type="SUPFAM" id="SSF81631">
    <property type="entry name" value="PAP/OAS1 substrate-binding domain"/>
    <property type="match status" value="1"/>
</dbReference>
<gene>
    <name evidence="12" type="ORF">HERILL_LOCUS6449</name>
</gene>
<evidence type="ECO:0000256" key="5">
    <source>
        <dbReference type="ARBA" id="ARBA00016034"/>
    </source>
</evidence>
<evidence type="ECO:0000256" key="2">
    <source>
        <dbReference type="ARBA" id="ARBA00004123"/>
    </source>
</evidence>
<dbReference type="InterPro" id="IPR017336">
    <property type="entry name" value="Snurportin-1"/>
</dbReference>
<evidence type="ECO:0000256" key="3">
    <source>
        <dbReference type="ARBA" id="ARBA00004496"/>
    </source>
</evidence>
<protein>
    <recommendedName>
        <fullName evidence="5">Snurportin-1</fullName>
    </recommendedName>
</protein>
<comment type="function">
    <text evidence="1">Functions as an U snRNP-specific nuclear import adapter. Involved in the trimethylguanosine (m3G)-cap-dependent nuclear import of U snRNPs. Binds specifically to the terminal m3G-cap U snRNAs.</text>
</comment>
<dbReference type="GO" id="GO:0005634">
    <property type="term" value="C:nucleus"/>
    <property type="evidence" value="ECO:0007669"/>
    <property type="project" value="UniProtKB-SubCell"/>
</dbReference>
<dbReference type="Gene3D" id="3.30.470.30">
    <property type="entry name" value="DNA ligase/mRNA capping enzyme"/>
    <property type="match status" value="1"/>
</dbReference>
<dbReference type="InterPro" id="IPR054708">
    <property type="entry name" value="MTPAP-like_central"/>
</dbReference>
<evidence type="ECO:0000256" key="1">
    <source>
        <dbReference type="ARBA" id="ARBA00003975"/>
    </source>
</evidence>
<dbReference type="OrthoDB" id="10003593at2759"/>
<evidence type="ECO:0000313" key="12">
    <source>
        <dbReference type="EMBL" id="CAD7083492.1"/>
    </source>
</evidence>
<evidence type="ECO:0000256" key="8">
    <source>
        <dbReference type="ARBA" id="ARBA00022884"/>
    </source>
</evidence>
<dbReference type="CDD" id="cd05402">
    <property type="entry name" value="NT_PAP_TUTase"/>
    <property type="match status" value="1"/>
</dbReference>
<feature type="domain" description="C2H2-type" evidence="11">
    <location>
        <begin position="356"/>
        <end position="376"/>
    </location>
</feature>
<accession>A0A7R8UM98</accession>
<feature type="region of interest" description="Disordered" evidence="10">
    <location>
        <begin position="381"/>
        <end position="410"/>
    </location>
</feature>
<dbReference type="EMBL" id="LR899010">
    <property type="protein sequence ID" value="CAD7083492.1"/>
    <property type="molecule type" value="Genomic_DNA"/>
</dbReference>
<evidence type="ECO:0000256" key="9">
    <source>
        <dbReference type="ARBA" id="ARBA00023242"/>
    </source>
</evidence>
<dbReference type="AlphaFoldDB" id="A0A7R8UM98"/>
<dbReference type="PROSITE" id="PS00028">
    <property type="entry name" value="ZINC_FINGER_C2H2_1"/>
    <property type="match status" value="1"/>
</dbReference>
<evidence type="ECO:0000313" key="13">
    <source>
        <dbReference type="Proteomes" id="UP000594454"/>
    </source>
</evidence>
<dbReference type="InterPro" id="IPR047857">
    <property type="entry name" value="Snurportin1_C"/>
</dbReference>
<dbReference type="InterPro" id="IPR013087">
    <property type="entry name" value="Znf_C2H2_type"/>
</dbReference>
<dbReference type="SUPFAM" id="SSF56091">
    <property type="entry name" value="DNA ligase/mRNA capping enzyme, catalytic domain"/>
    <property type="match status" value="1"/>
</dbReference>
<dbReference type="InterPro" id="IPR043519">
    <property type="entry name" value="NT_sf"/>
</dbReference>
<dbReference type="Gene3D" id="3.30.460.10">
    <property type="entry name" value="Beta Polymerase, domain 2"/>
    <property type="match status" value="1"/>
</dbReference>
<comment type="similarity">
    <text evidence="4">Belongs to the snurportin family.</text>
</comment>
<feature type="compositionally biased region" description="Basic residues" evidence="10">
    <location>
        <begin position="390"/>
        <end position="410"/>
    </location>
</feature>
<dbReference type="GO" id="GO:0003723">
    <property type="term" value="F:RNA binding"/>
    <property type="evidence" value="ECO:0007669"/>
    <property type="project" value="UniProtKB-KW"/>
</dbReference>
<dbReference type="GO" id="GO:0005737">
    <property type="term" value="C:cytoplasm"/>
    <property type="evidence" value="ECO:0007669"/>
    <property type="project" value="UniProtKB-SubCell"/>
</dbReference>
<keyword evidence="8" id="KW-0694">RNA-binding</keyword>
<feature type="region of interest" description="Disordered" evidence="10">
    <location>
        <begin position="297"/>
        <end position="318"/>
    </location>
</feature>
<keyword evidence="13" id="KW-1185">Reference proteome</keyword>
<dbReference type="PANTHER" id="PTHR13403:SF6">
    <property type="entry name" value="SNURPORTIN-1"/>
    <property type="match status" value="1"/>
</dbReference>
<proteinExistence type="inferred from homology"/>
<evidence type="ECO:0000256" key="6">
    <source>
        <dbReference type="ARBA" id="ARBA00022448"/>
    </source>
</evidence>
<keyword evidence="6" id="KW-0813">Transport</keyword>
<dbReference type="GO" id="GO:0061015">
    <property type="term" value="P:snRNA import into nucleus"/>
    <property type="evidence" value="ECO:0007669"/>
    <property type="project" value="InterPro"/>
</dbReference>
<dbReference type="CDD" id="cd09232">
    <property type="entry name" value="Snurportin-1_C"/>
    <property type="match status" value="1"/>
</dbReference>
<reference evidence="12 13" key="1">
    <citation type="submission" date="2020-11" db="EMBL/GenBank/DDBJ databases">
        <authorList>
            <person name="Wallbank WR R."/>
            <person name="Pardo Diaz C."/>
            <person name="Kozak K."/>
            <person name="Martin S."/>
            <person name="Jiggins C."/>
            <person name="Moest M."/>
            <person name="Warren A I."/>
            <person name="Generalovic N T."/>
            <person name="Byers J.R.P. K."/>
            <person name="Montejo-Kovacevich G."/>
            <person name="Yen C E."/>
        </authorList>
    </citation>
    <scope>NUCLEOTIDE SEQUENCE [LARGE SCALE GENOMIC DNA]</scope>
</reference>
<dbReference type="Gene3D" id="1.10.1410.10">
    <property type="match status" value="1"/>
</dbReference>
<dbReference type="Proteomes" id="UP000594454">
    <property type="component" value="Chromosome 2"/>
</dbReference>
<sequence length="1018" mass="117377">MEKVKESKFAGLYKNSDKLQEAHRQEVRRKLLLEEQKRLRASKHDDLRHIEEFIERVQRRKPHFRKRLPDENPIQLSEWMKERPEDLEQWYLVPCPKGKRCLLIATNGKTELYNKNGYFIRSFHTNLPGDRRARQQVTVLDCIVDPKTKKIFILDIIAYGGQDLANCDTQFRFYWVTTKFSENPSSDDEDYELVPLPHFDMADEVATASCFERFPQFEDDSPKLDGFLFYHKDASYTYGTTPLVLWLFAFMVPEVLIYNVHPTFMMSQPPDYVDYLHYITQFDEAMLKRKAKIKEKCNRRSSQGKMDEDPENGFDNEHEQMEGDGVGGGHFHWRSQLAPWRRAKMANSDSAADYKCKLCFLEFDSIKSVLRHELTHMVGGSKNADEVKTGTKRRKNGGKPKFRKRHRKGPKTLLASVDPSMAELEDDVRDGLLNCPPGSEFRVLSRLFLPDPNFVRQVSNRIVNDLQGVLESDDESGIWDIQGFGSTITGLAFKDSDIDFYISPEYRFKSFSKQFKRVNDLLHRSKLFTNILPIRGARVPIIKCRHVQSGVNLDINMSSSFGVYNTQFILKLFKFDRRIHPLMVVLKIWAKSWGITKTTRMTNYCLFLLVVFYLQNCPNPILPPMKRFSSGVAPQISEGVNFAFNERLPNHTKNGANILTLVKGFFKFYAEFNFAENIICTYLGKSLNRFGFLGGSAVFPEYRTQIQFMRQRNEELKAQGGADWARDIRTADINCSGLMVVQDMFCFNSNTARSVGPQVFELFKRQIVHGHKVCRDSPNNLSHLLLRLFFEAAPEIETPLAPTIAPGAVTISPNNPPAASNTPAPPSKSKQTALLTCRLTPVETELFFVRLYLRKINPDKVYEKRDIDRTWCDKVVFSIEKVLTDLYAMNLKQTGNRRQNGRFRINAELEAFADTWQQRKCDPKKGYAVFLQEQASFAEMTLQQRKCMEPLVRGMVTVGTDTSNFSGVTITMQPVATPQKNHLPLFFKDFTSRVRVFLKAYLEKFAAEATETTEPVKE</sequence>
<organism evidence="12 13">
    <name type="scientific">Hermetia illucens</name>
    <name type="common">Black soldier fly</name>
    <dbReference type="NCBI Taxonomy" id="343691"/>
    <lineage>
        <taxon>Eukaryota</taxon>
        <taxon>Metazoa</taxon>
        <taxon>Ecdysozoa</taxon>
        <taxon>Arthropoda</taxon>
        <taxon>Hexapoda</taxon>
        <taxon>Insecta</taxon>
        <taxon>Pterygota</taxon>
        <taxon>Neoptera</taxon>
        <taxon>Endopterygota</taxon>
        <taxon>Diptera</taxon>
        <taxon>Brachycera</taxon>
        <taxon>Stratiomyomorpha</taxon>
        <taxon>Stratiomyidae</taxon>
        <taxon>Hermetiinae</taxon>
        <taxon>Hermetia</taxon>
    </lineage>
</organism>
<dbReference type="InParanoid" id="A0A7R8UM98"/>
<dbReference type="FunCoup" id="A0A7R8UM98">
    <property type="interactions" value="2"/>
</dbReference>
<keyword evidence="9" id="KW-0539">Nucleus</keyword>
<dbReference type="Pfam" id="PF23712">
    <property type="entry name" value="Mkg_C"/>
    <property type="match status" value="1"/>
</dbReference>
<evidence type="ECO:0000256" key="7">
    <source>
        <dbReference type="ARBA" id="ARBA00022490"/>
    </source>
</evidence>
<dbReference type="SUPFAM" id="SSF81301">
    <property type="entry name" value="Nucleotidyltransferase"/>
    <property type="match status" value="1"/>
</dbReference>
<dbReference type="InterPro" id="IPR056628">
    <property type="entry name" value="Mkg_C"/>
</dbReference>
<evidence type="ECO:0000259" key="11">
    <source>
        <dbReference type="PROSITE" id="PS00028"/>
    </source>
</evidence>
<dbReference type="Pfam" id="PF21974">
    <property type="entry name" value="SPN1_m3Gcap_bd"/>
    <property type="match status" value="1"/>
</dbReference>
<comment type="subcellular location">
    <subcellularLocation>
        <location evidence="3">Cytoplasm</location>
    </subcellularLocation>
    <subcellularLocation>
        <location evidence="2">Nucleus</location>
    </subcellularLocation>
</comment>
<dbReference type="Pfam" id="PF22600">
    <property type="entry name" value="MTPAP-like_central"/>
    <property type="match status" value="1"/>
</dbReference>
<evidence type="ECO:0000256" key="4">
    <source>
        <dbReference type="ARBA" id="ARBA00007540"/>
    </source>
</evidence>
<dbReference type="PANTHER" id="PTHR13403">
    <property type="entry name" value="SNURPORTIN1 RNUT1 PROTEIN RNA, U TRANSPORTER 1"/>
    <property type="match status" value="1"/>
</dbReference>
<name>A0A7R8UM98_HERIL</name>